<feature type="non-terminal residue" evidence="1">
    <location>
        <position position="142"/>
    </location>
</feature>
<evidence type="ECO:0000313" key="1">
    <source>
        <dbReference type="EMBL" id="KAL2071947.1"/>
    </source>
</evidence>
<accession>A0ABR4CPM3</accession>
<gene>
    <name evidence="1" type="ORF">VTL71DRAFT_11290</name>
</gene>
<dbReference type="EMBL" id="JAZHXI010000004">
    <property type="protein sequence ID" value="KAL2071947.1"/>
    <property type="molecule type" value="Genomic_DNA"/>
</dbReference>
<evidence type="ECO:0000313" key="2">
    <source>
        <dbReference type="Proteomes" id="UP001595075"/>
    </source>
</evidence>
<proteinExistence type="predicted"/>
<dbReference type="Proteomes" id="UP001595075">
    <property type="component" value="Unassembled WGS sequence"/>
</dbReference>
<protein>
    <submittedName>
        <fullName evidence="1">Uncharacterized protein</fullName>
    </submittedName>
</protein>
<comment type="caution">
    <text evidence="1">The sequence shown here is derived from an EMBL/GenBank/DDBJ whole genome shotgun (WGS) entry which is preliminary data.</text>
</comment>
<sequence length="142" mass="16100">MSPLQYLRRLPLFNGQATFEPQPNAAVTRFQVSQNVEAVGLSTDRTTFVFLSLDWAEDPDLLQNLVFVGTTRSGVLLMRLRGFLAVSSFVWLCICSNKPIQEVTRKLDEISRILEKRQKDMLGLFPTGRLMVGVCFSLIWMG</sequence>
<keyword evidence="2" id="KW-1185">Reference proteome</keyword>
<reference evidence="1 2" key="1">
    <citation type="journal article" date="2024" name="Commun. Biol.">
        <title>Comparative genomic analysis of thermophilic fungi reveals convergent evolutionary adaptations and gene losses.</title>
        <authorList>
            <person name="Steindorff A.S."/>
            <person name="Aguilar-Pontes M.V."/>
            <person name="Robinson A.J."/>
            <person name="Andreopoulos B."/>
            <person name="LaButti K."/>
            <person name="Kuo A."/>
            <person name="Mondo S."/>
            <person name="Riley R."/>
            <person name="Otillar R."/>
            <person name="Haridas S."/>
            <person name="Lipzen A."/>
            <person name="Grimwood J."/>
            <person name="Schmutz J."/>
            <person name="Clum A."/>
            <person name="Reid I.D."/>
            <person name="Moisan M.C."/>
            <person name="Butler G."/>
            <person name="Nguyen T.T.M."/>
            <person name="Dewar K."/>
            <person name="Conant G."/>
            <person name="Drula E."/>
            <person name="Henrissat B."/>
            <person name="Hansel C."/>
            <person name="Singer S."/>
            <person name="Hutchinson M.I."/>
            <person name="de Vries R.P."/>
            <person name="Natvig D.O."/>
            <person name="Powell A.J."/>
            <person name="Tsang A."/>
            <person name="Grigoriev I.V."/>
        </authorList>
    </citation>
    <scope>NUCLEOTIDE SEQUENCE [LARGE SCALE GENOMIC DNA]</scope>
    <source>
        <strain evidence="1 2">CBS 494.80</strain>
    </source>
</reference>
<organism evidence="1 2">
    <name type="scientific">Oculimacula yallundae</name>
    <dbReference type="NCBI Taxonomy" id="86028"/>
    <lineage>
        <taxon>Eukaryota</taxon>
        <taxon>Fungi</taxon>
        <taxon>Dikarya</taxon>
        <taxon>Ascomycota</taxon>
        <taxon>Pezizomycotina</taxon>
        <taxon>Leotiomycetes</taxon>
        <taxon>Helotiales</taxon>
        <taxon>Ploettnerulaceae</taxon>
        <taxon>Oculimacula</taxon>
    </lineage>
</organism>
<name>A0ABR4CPM3_9HELO</name>